<dbReference type="AlphaFoldDB" id="A0A1I8NZ00"/>
<dbReference type="GO" id="GO:0005730">
    <property type="term" value="C:nucleolus"/>
    <property type="evidence" value="ECO:0007669"/>
    <property type="project" value="InterPro"/>
</dbReference>
<dbReference type="Proteomes" id="UP000095300">
    <property type="component" value="Unassembled WGS sequence"/>
</dbReference>
<dbReference type="SUPFAM" id="SSF50978">
    <property type="entry name" value="WD40 repeat-like"/>
    <property type="match status" value="1"/>
</dbReference>
<dbReference type="Pfam" id="PF00400">
    <property type="entry name" value="WD40"/>
    <property type="match status" value="1"/>
</dbReference>
<dbReference type="VEuPathDB" id="VectorBase:SCAU003344"/>
<feature type="compositionally biased region" description="Basic residues" evidence="1">
    <location>
        <begin position="417"/>
        <end position="435"/>
    </location>
</feature>
<dbReference type="Gene3D" id="2.130.10.10">
    <property type="entry name" value="YVTN repeat-like/Quinoprotein amine dehydrogenase"/>
    <property type="match status" value="1"/>
</dbReference>
<dbReference type="SMART" id="SM00320">
    <property type="entry name" value="WD40"/>
    <property type="match status" value="3"/>
</dbReference>
<feature type="compositionally biased region" description="Acidic residues" evidence="1">
    <location>
        <begin position="340"/>
        <end position="350"/>
    </location>
</feature>
<dbReference type="EnsemblMetazoa" id="SCAU003344-RA">
    <property type="protein sequence ID" value="SCAU003344-PA"/>
    <property type="gene ID" value="SCAU003344"/>
</dbReference>
<accession>A0A1I8NZ00</accession>
<dbReference type="STRING" id="35570.A0A1I8NZ00"/>
<name>A0A1I8NZ00_STOCA</name>
<sequence length="435" mass="48972">MKWTTANLKNPSFTANHEIYVGTKTGTFKKLLPAYEQNPFKQTNLQNLQELDTDSQITALGFSNENKSEILIGRAKSMAQVHSVRTDQIQYTIDFEESPIVGLARFENRVVAGFGNGHMRCLALNEEGDIDADQPKLILDKVGDHMDHLRQCPSNPNIVAIGGKGRQNNLKVFDMAVEGKQLFSSKNLPNDYLQLEVPVWDSDVGFFDSPHTLATCSRYGYVRVYDTRKQRRPVQCYSTEDQMSFTTLAANGNYIYTGTTTGAMKAFDIRRMKTFVHTYKGFTGGISDVYLDATGKFLASACLDRYVRIHHVDSCVLMYQCYVKSKATRILIRESMENPNGDDEEQELEESDNKKKNKSNKKKPSEVVSEDEEYEDMFENMQTICDNEVDGAGDDQADNDSNTDSAENDTSESKAKAGSKRKTSLKSGKNKKKKN</sequence>
<evidence type="ECO:0000313" key="3">
    <source>
        <dbReference type="Proteomes" id="UP000095300"/>
    </source>
</evidence>
<reference evidence="2" key="1">
    <citation type="submission" date="2020-05" db="UniProtKB">
        <authorList>
            <consortium name="EnsemblMetazoa"/>
        </authorList>
    </citation>
    <scope>IDENTIFICATION</scope>
    <source>
        <strain evidence="2">USDA</strain>
    </source>
</reference>
<feature type="compositionally biased region" description="Acidic residues" evidence="1">
    <location>
        <begin position="368"/>
        <end position="378"/>
    </location>
</feature>
<evidence type="ECO:0000256" key="1">
    <source>
        <dbReference type="SAM" id="MobiDB-lite"/>
    </source>
</evidence>
<gene>
    <name evidence="2" type="primary">106094775</name>
</gene>
<organism evidence="2 3">
    <name type="scientific">Stomoxys calcitrans</name>
    <name type="common">Stable fly</name>
    <name type="synonym">Conops calcitrans</name>
    <dbReference type="NCBI Taxonomy" id="35570"/>
    <lineage>
        <taxon>Eukaryota</taxon>
        <taxon>Metazoa</taxon>
        <taxon>Ecdysozoa</taxon>
        <taxon>Arthropoda</taxon>
        <taxon>Hexapoda</taxon>
        <taxon>Insecta</taxon>
        <taxon>Pterygota</taxon>
        <taxon>Neoptera</taxon>
        <taxon>Endopterygota</taxon>
        <taxon>Diptera</taxon>
        <taxon>Brachycera</taxon>
        <taxon>Muscomorpha</taxon>
        <taxon>Muscoidea</taxon>
        <taxon>Muscidae</taxon>
        <taxon>Stomoxys</taxon>
    </lineage>
</organism>
<dbReference type="KEGG" id="scac:106094775"/>
<feature type="region of interest" description="Disordered" evidence="1">
    <location>
        <begin position="336"/>
        <end position="435"/>
    </location>
</feature>
<keyword evidence="3" id="KW-1185">Reference proteome</keyword>
<proteinExistence type="predicted"/>
<dbReference type="GO" id="GO:0030687">
    <property type="term" value="C:preribosome, large subunit precursor"/>
    <property type="evidence" value="ECO:0007669"/>
    <property type="project" value="TreeGrafter"/>
</dbReference>
<dbReference type="InterPro" id="IPR001680">
    <property type="entry name" value="WD40_rpt"/>
</dbReference>
<dbReference type="PANTHER" id="PTHR16038">
    <property type="entry name" value="NOP SEVEN ASSOCIATED PROTEIN 1"/>
    <property type="match status" value="1"/>
</dbReference>
<feature type="compositionally biased region" description="Acidic residues" evidence="1">
    <location>
        <begin position="387"/>
        <end position="398"/>
    </location>
</feature>
<dbReference type="GO" id="GO:0042273">
    <property type="term" value="P:ribosomal large subunit biogenesis"/>
    <property type="evidence" value="ECO:0007669"/>
    <property type="project" value="InterPro"/>
</dbReference>
<dbReference type="InterPro" id="IPR037379">
    <property type="entry name" value="WDR74/Nsa1"/>
</dbReference>
<dbReference type="PANTHER" id="PTHR16038:SF4">
    <property type="entry name" value="WD REPEAT-CONTAINING PROTEIN 74"/>
    <property type="match status" value="1"/>
</dbReference>
<dbReference type="OrthoDB" id="18388at2759"/>
<protein>
    <recommendedName>
        <fullName evidence="4">WD repeat-containing protein 74</fullName>
    </recommendedName>
</protein>
<dbReference type="InterPro" id="IPR036322">
    <property type="entry name" value="WD40_repeat_dom_sf"/>
</dbReference>
<evidence type="ECO:0000313" key="2">
    <source>
        <dbReference type="EnsemblMetazoa" id="SCAU003344-PA"/>
    </source>
</evidence>
<evidence type="ECO:0008006" key="4">
    <source>
        <dbReference type="Google" id="ProtNLM"/>
    </source>
</evidence>
<dbReference type="InterPro" id="IPR015943">
    <property type="entry name" value="WD40/YVTN_repeat-like_dom_sf"/>
</dbReference>